<keyword evidence="2" id="KW-0813">Transport</keyword>
<dbReference type="InterPro" id="IPR005673">
    <property type="entry name" value="ABC_phos-bd_PstS"/>
</dbReference>
<evidence type="ECO:0000256" key="3">
    <source>
        <dbReference type="ARBA" id="ARBA00022592"/>
    </source>
</evidence>
<accession>A0A6J6N4M1</accession>
<dbReference type="CDD" id="cd13565">
    <property type="entry name" value="PBP2_PstS"/>
    <property type="match status" value="1"/>
</dbReference>
<feature type="domain" description="PBP" evidence="4">
    <location>
        <begin position="27"/>
        <end position="307"/>
    </location>
</feature>
<gene>
    <name evidence="5" type="ORF">UFOPK2370_00291</name>
</gene>
<dbReference type="AlphaFoldDB" id="A0A6J6N4M1"/>
<dbReference type="GO" id="GO:0043190">
    <property type="term" value="C:ATP-binding cassette (ABC) transporter complex"/>
    <property type="evidence" value="ECO:0007669"/>
    <property type="project" value="InterPro"/>
</dbReference>
<dbReference type="EMBL" id="CAEZXK010000004">
    <property type="protein sequence ID" value="CAB4681106.1"/>
    <property type="molecule type" value="Genomic_DNA"/>
</dbReference>
<dbReference type="PANTHER" id="PTHR42996">
    <property type="entry name" value="PHOSPHATE-BINDING PROTEIN PSTS"/>
    <property type="match status" value="1"/>
</dbReference>
<dbReference type="GO" id="GO:0042301">
    <property type="term" value="F:phosphate ion binding"/>
    <property type="evidence" value="ECO:0007669"/>
    <property type="project" value="InterPro"/>
</dbReference>
<reference evidence="5" key="1">
    <citation type="submission" date="2020-05" db="EMBL/GenBank/DDBJ databases">
        <authorList>
            <person name="Chiriac C."/>
            <person name="Salcher M."/>
            <person name="Ghai R."/>
            <person name="Kavagutti S V."/>
        </authorList>
    </citation>
    <scope>NUCLEOTIDE SEQUENCE</scope>
</reference>
<comment type="similarity">
    <text evidence="1">Belongs to the PstS family.</text>
</comment>
<dbReference type="PANTHER" id="PTHR42996:SF1">
    <property type="entry name" value="PHOSPHATE-BINDING PROTEIN PSTS"/>
    <property type="match status" value="1"/>
</dbReference>
<organism evidence="5">
    <name type="scientific">freshwater metagenome</name>
    <dbReference type="NCBI Taxonomy" id="449393"/>
    <lineage>
        <taxon>unclassified sequences</taxon>
        <taxon>metagenomes</taxon>
        <taxon>ecological metagenomes</taxon>
    </lineage>
</organism>
<evidence type="ECO:0000313" key="5">
    <source>
        <dbReference type="EMBL" id="CAB4681106.1"/>
    </source>
</evidence>
<dbReference type="InterPro" id="IPR050962">
    <property type="entry name" value="Phosphate-bind_PstS"/>
</dbReference>
<evidence type="ECO:0000256" key="1">
    <source>
        <dbReference type="ARBA" id="ARBA00008725"/>
    </source>
</evidence>
<dbReference type="GO" id="GO:0035435">
    <property type="term" value="P:phosphate ion transmembrane transport"/>
    <property type="evidence" value="ECO:0007669"/>
    <property type="project" value="InterPro"/>
</dbReference>
<protein>
    <submittedName>
        <fullName evidence="5">Unannotated protein</fullName>
    </submittedName>
</protein>
<dbReference type="PIRSF" id="PIRSF002756">
    <property type="entry name" value="PstS"/>
    <property type="match status" value="1"/>
</dbReference>
<dbReference type="Gene3D" id="3.40.190.10">
    <property type="entry name" value="Periplasmic binding protein-like II"/>
    <property type="match status" value="2"/>
</dbReference>
<dbReference type="SUPFAM" id="SSF53850">
    <property type="entry name" value="Periplasmic binding protein-like II"/>
    <property type="match status" value="1"/>
</dbReference>
<evidence type="ECO:0000256" key="2">
    <source>
        <dbReference type="ARBA" id="ARBA00022448"/>
    </source>
</evidence>
<evidence type="ECO:0000259" key="4">
    <source>
        <dbReference type="Pfam" id="PF12849"/>
    </source>
</evidence>
<proteinExistence type="inferred from homology"/>
<dbReference type="InterPro" id="IPR024370">
    <property type="entry name" value="PBP_domain"/>
</dbReference>
<keyword evidence="3" id="KW-0592">Phosphate transport</keyword>
<name>A0A6J6N4M1_9ZZZZ</name>
<dbReference type="Pfam" id="PF12849">
    <property type="entry name" value="PBP_like_2"/>
    <property type="match status" value="1"/>
</dbReference>
<sequence length="339" mass="34999">MRRSASAMVAISALVASVALVGPSAIAKETITAGGSSYANSILSTCAQAYKTDTITYASVGSGAGRNNFTSGTYDFGASDAPYPAADKKPENFTYVPLVGGPIAVVFNVDGVKSLNLTAKVLGGMMNGRYKTWNDEEIQKLNPKAVLPNAPINVVYRSGSSGTTQAFANYLRGNGASGYKDNGTWSTASSQSAPIGSSAANSQLLVASVLATKNSISYADLSDVAAKGLPYAALRNPSGQFILPSVKAASAFLGTQKVLANGILDIDYKKNVRGGYNNSLVTYALAPTASTNAAKGTAIKKFLTYVINSCSPSQSPKLNYSPLSAALKAKALELVAKVK</sequence>